<evidence type="ECO:0000313" key="7">
    <source>
        <dbReference type="Proteomes" id="UP000198284"/>
    </source>
</evidence>
<evidence type="ECO:0000256" key="3">
    <source>
        <dbReference type="ARBA" id="ARBA00022729"/>
    </source>
</evidence>
<proteinExistence type="predicted"/>
<dbReference type="InterPro" id="IPR012334">
    <property type="entry name" value="Pectin_lyas_fold"/>
</dbReference>
<reference evidence="6 7" key="1">
    <citation type="submission" date="2017-06" db="EMBL/GenBank/DDBJ databases">
        <authorList>
            <person name="Kim H.J."/>
            <person name="Triplett B.A."/>
        </authorList>
    </citation>
    <scope>NUCLEOTIDE SEQUENCE [LARGE SCALE GENOMIC DNA]</scope>
    <source>
        <strain evidence="6 7">U15</strain>
    </source>
</reference>
<dbReference type="Gene3D" id="2.160.20.10">
    <property type="entry name" value="Single-stranded right-handed beta-helix, Pectin lyase-like"/>
    <property type="match status" value="1"/>
</dbReference>
<dbReference type="InterPro" id="IPR011050">
    <property type="entry name" value="Pectin_lyase_fold/virulence"/>
</dbReference>
<dbReference type="InterPro" id="IPR008638">
    <property type="entry name" value="FhaB/CdiA-like_TPS"/>
</dbReference>
<feature type="domain" description="Filamentous haemagglutinin FhaB/tRNA nuclease CdiA-like TPS" evidence="5">
    <location>
        <begin position="74"/>
        <end position="186"/>
    </location>
</feature>
<dbReference type="Gene3D" id="3.30.160.710">
    <property type="match status" value="2"/>
</dbReference>
<dbReference type="SMART" id="SM00912">
    <property type="entry name" value="Haemagg_act"/>
    <property type="match status" value="1"/>
</dbReference>
<evidence type="ECO:0000256" key="1">
    <source>
        <dbReference type="ARBA" id="ARBA00004613"/>
    </source>
</evidence>
<keyword evidence="7" id="KW-1185">Reference proteome</keyword>
<sequence length="1810" mass="181979">MHTTPAEHLDTALGTNAPRRSCRSRILRLRLGRTRLTLVWRPRKLPSLLWRKLLLRACIGLLGMTASARAQVPPNTLPTGAQVAAGSASVSQSGSAMTVTQSTPKAILNWNSFDIGPSASVTFNQPSRDAVALNRVVGISPSQIQGQLNANGQVFLVNPQGILFGPTAQVNVGGLAASTLSISDADFMSGNYRFERNGGRASVVNQGRLTAADAGYIALLAPEVINEGVITARLGTAAMAAGEAVTLDMQGDGKVGVKVDAATISTLVENRQMVLADGGVVYLGAKAAGQLASAIVSNAGTVKAASMVNRNGTIRLEAAGGRVRHSGIIDVRGVDGDGGEASILSEAGNVALSGRIDARGRQGGRIDVHGRDIEIKGAALDASGQDQGGAIRIGGDYRGGGEMPHARTVLVDEGSHLLADAGENGAGGRIIVWSDDFTRFEGTLSARGGTQGGNGGFAEVSGKRRLAFEGQVDLRAPRGTMGTLLLDPTDITISNSANSGSSASTAPGTTTYTGSGTTSNLSVATLQNTLQTASVVVDTSSADSGNGDITVADPISWNGYANLTLQATRDVNINAPITNTLSGSLYVTGRDINFNTNQPISMGVSLTANATRDINVNGNIATGATGSTRLVAAGGNIFGTGRVNFLSPTTLQVGTGGLVLTSGDNGGRSDLTNVTLDYADPSKTFGGGLTIQGFNDITLTTAGNQTLKSNYITVTAFRDLNVSQDISSIGSIFLNSAGADIFGVGRTNFTAPITITQDFGQISMTSGSNGGRANLTNVTFDFVNANKTVSTFVLDGFNDITLKTNGNAALASKGFVSVRAFGDLNISQDVSSVGLMELRGGFQGGPGRLNFTAPITIGLPKASVTLVSGNHGGYADMTNVTFDYVDSSKTTNAILISGFNDMTVKTAGNQALAATSGGISINAMRDINISQDIKVGPSDPLTLVAAGANFASGTGRINVASPLTFTLGTGQTRIWSGINAGRPTFNNITFDYASPTKQFGAVNLRGFSDMTLHTVGNQPLVSNSNILAIAYGNIDFGIDLTSGAGPTDYLQFITTGSVTQTGGKITTNLLRGSAGTTASFTQSGNMVSTLGPFTSNGLALVDNQSLATNGAVSSGTGATSITANGSLTVSHAISGATNTLVANGAGSDIVLNTGASVTSSASGNSLVLSAGRGFVNNVGASALNAGSGRWLVYSASPGVDTFGNLNSNNTAIWNGTFASLAPGSIIQTGNRYVFSAQPTLTVNVTGSLSKTYGQDASAAVNALGYTVSGYQGAVSGAFLGDTAASAIGTGPVLYSAGAGAGANAASYSVIADVSSATSPVGYAFASGTPGSLTVTPAPITVTSTDVSKVYDGTTSASGSLIITAGSLYNGNTLTGGTFAFADKNAGAGKTVLVSGVTANDGNGGNNYSISYTSNTNSTISPRLLTVAASGQNKVYDGTATATVTFSDDRIAGDVLAINYATANFADKHAGTGKSVTVSGMGKSGVDAGNYVFASTNASATADITPAPLTIAADDKSKVYGDANPTLTATYAGLVGADTAAALTGTLNLATSATAASNAGTYAIIPSGQSSGDYSISYVPGTLSITPAPLTVSAENTSRQYGLSNPAFSASYSGFKNSDSASSLGGTLAFSTAATAASNVGGYSVTPSGYSSSNYSISYAPGTLSVTPAPITVSTANVVKTYDGTTSAAGSPIITSGALYNGNTLSGGSYAFLDKNAGTGKTVSVSGVTVSDGHGGGNYSVTYASNTGSTINPKPLTVTAAGQDKVYDGTAAATVTLSDNRIAGDILSTSYASAVFGSKNAGANQAVTVSG</sequence>
<feature type="non-terminal residue" evidence="6">
    <location>
        <position position="1810"/>
    </location>
</feature>
<keyword evidence="2" id="KW-0964">Secreted</keyword>
<feature type="region of interest" description="Disordered" evidence="4">
    <location>
        <begin position="495"/>
        <end position="516"/>
    </location>
</feature>
<dbReference type="PANTHER" id="PTHR12338:SF8">
    <property type="entry name" value="HEME_HEMOPEXIN-BINDING PROTEIN"/>
    <property type="match status" value="1"/>
</dbReference>
<protein>
    <submittedName>
        <fullName evidence="6">Filamentous hemagglutinin family N-terminal domain-containing protein</fullName>
    </submittedName>
</protein>
<evidence type="ECO:0000256" key="4">
    <source>
        <dbReference type="SAM" id="MobiDB-lite"/>
    </source>
</evidence>
<dbReference type="SUPFAM" id="SSF51126">
    <property type="entry name" value="Pectin lyase-like"/>
    <property type="match status" value="1"/>
</dbReference>
<dbReference type="Pfam" id="PF18657">
    <property type="entry name" value="YDG"/>
    <property type="match status" value="4"/>
</dbReference>
<dbReference type="Pfam" id="PF18676">
    <property type="entry name" value="MBG_2"/>
    <property type="match status" value="2"/>
</dbReference>
<dbReference type="InterPro" id="IPR041286">
    <property type="entry name" value="MBG_2"/>
</dbReference>
<comment type="subcellular location">
    <subcellularLocation>
        <location evidence="1">Secreted</location>
    </subcellularLocation>
</comment>
<dbReference type="NCBIfam" id="TIGR01901">
    <property type="entry name" value="adhes_NPXG"/>
    <property type="match status" value="1"/>
</dbReference>
<dbReference type="InterPro" id="IPR050909">
    <property type="entry name" value="Bact_Autotransporter_VF"/>
</dbReference>
<name>A0A239HV68_9BURK</name>
<organism evidence="6 7">
    <name type="scientific">Noviherbaspirillum humi</name>
    <dbReference type="NCBI Taxonomy" id="1688639"/>
    <lineage>
        <taxon>Bacteria</taxon>
        <taxon>Pseudomonadati</taxon>
        <taxon>Pseudomonadota</taxon>
        <taxon>Betaproteobacteria</taxon>
        <taxon>Burkholderiales</taxon>
        <taxon>Oxalobacteraceae</taxon>
        <taxon>Noviherbaspirillum</taxon>
    </lineage>
</organism>
<evidence type="ECO:0000256" key="2">
    <source>
        <dbReference type="ARBA" id="ARBA00022525"/>
    </source>
</evidence>
<dbReference type="InterPro" id="IPR041248">
    <property type="entry name" value="YDG"/>
</dbReference>
<evidence type="ECO:0000259" key="5">
    <source>
        <dbReference type="SMART" id="SM00912"/>
    </source>
</evidence>
<dbReference type="Proteomes" id="UP000198284">
    <property type="component" value="Unassembled WGS sequence"/>
</dbReference>
<keyword evidence="3" id="KW-0732">Signal</keyword>
<gene>
    <name evidence="6" type="ORF">SAMN06265795_107185</name>
</gene>
<accession>A0A239HV68</accession>
<dbReference type="Pfam" id="PF05860">
    <property type="entry name" value="TPS"/>
    <property type="match status" value="1"/>
</dbReference>
<dbReference type="PANTHER" id="PTHR12338">
    <property type="entry name" value="AUTOTRANSPORTER"/>
    <property type="match status" value="1"/>
</dbReference>
<dbReference type="EMBL" id="FZOT01000007">
    <property type="protein sequence ID" value="SNS85152.1"/>
    <property type="molecule type" value="Genomic_DNA"/>
</dbReference>
<dbReference type="GO" id="GO:0005576">
    <property type="term" value="C:extracellular region"/>
    <property type="evidence" value="ECO:0007669"/>
    <property type="project" value="UniProtKB-SubCell"/>
</dbReference>
<evidence type="ECO:0000313" key="6">
    <source>
        <dbReference type="EMBL" id="SNS85152.1"/>
    </source>
</evidence>
<dbReference type="RefSeq" id="WP_176442456.1">
    <property type="nucleotide sequence ID" value="NZ_FZOT01000007.1"/>
</dbReference>